<dbReference type="PANTHER" id="PTHR23033">
    <property type="entry name" value="BETA1,3-GALACTOSYLTRANSFERASE"/>
    <property type="match status" value="1"/>
</dbReference>
<reference evidence="14" key="1">
    <citation type="submission" date="2013-12" db="EMBL/GenBank/DDBJ databases">
        <title>The Genome Sequence of Aphanomyces invadans NJM9701.</title>
        <authorList>
            <consortium name="The Broad Institute Genomics Platform"/>
            <person name="Russ C."/>
            <person name="Tyler B."/>
            <person name="van West P."/>
            <person name="Dieguez-Uribeondo J."/>
            <person name="Young S.K."/>
            <person name="Zeng Q."/>
            <person name="Gargeya S."/>
            <person name="Fitzgerald M."/>
            <person name="Abouelleil A."/>
            <person name="Alvarado L."/>
            <person name="Chapman S.B."/>
            <person name="Gainer-Dewar J."/>
            <person name="Goldberg J."/>
            <person name="Griggs A."/>
            <person name="Gujja S."/>
            <person name="Hansen M."/>
            <person name="Howarth C."/>
            <person name="Imamovic A."/>
            <person name="Ireland A."/>
            <person name="Larimer J."/>
            <person name="McCowan C."/>
            <person name="Murphy C."/>
            <person name="Pearson M."/>
            <person name="Poon T.W."/>
            <person name="Priest M."/>
            <person name="Roberts A."/>
            <person name="Saif S."/>
            <person name="Shea T."/>
            <person name="Sykes S."/>
            <person name="Wortman J."/>
            <person name="Nusbaum C."/>
            <person name="Birren B."/>
        </authorList>
    </citation>
    <scope>NUCLEOTIDE SEQUENCE [LARGE SCALE GENOMIC DNA]</scope>
    <source>
        <strain evidence="14">NJM9701</strain>
    </source>
</reference>
<dbReference type="AlphaFoldDB" id="A0A024TFP6"/>
<gene>
    <name evidence="14" type="ORF">H310_12960</name>
</gene>
<name>A0A024TFP6_9STRA</name>
<evidence type="ECO:0000256" key="1">
    <source>
        <dbReference type="ARBA" id="ARBA00004606"/>
    </source>
</evidence>
<dbReference type="STRING" id="157072.A0A024TFP6"/>
<evidence type="ECO:0000256" key="9">
    <source>
        <dbReference type="ARBA" id="ARBA00022968"/>
    </source>
</evidence>
<protein>
    <recommendedName>
        <fullName evidence="4">N-acetylgalactosaminide beta-1,3-galactosyltransferase</fullName>
        <ecNumber evidence="4">2.4.1.122</ecNumber>
    </recommendedName>
</protein>
<dbReference type="GO" id="GO:0016263">
    <property type="term" value="F:glycoprotein-N-acetylgalactosamine 3-beta-galactosyltransferase activity"/>
    <property type="evidence" value="ECO:0007669"/>
    <property type="project" value="UniProtKB-EC"/>
</dbReference>
<dbReference type="InterPro" id="IPR003378">
    <property type="entry name" value="Fringe-like_glycosylTrfase"/>
</dbReference>
<dbReference type="EC" id="2.4.1.122" evidence="4"/>
<comment type="pathway">
    <text evidence="2">Protein modification; protein glycosylation.</text>
</comment>
<dbReference type="GO" id="GO:0000166">
    <property type="term" value="F:nucleotide binding"/>
    <property type="evidence" value="ECO:0007669"/>
    <property type="project" value="UniProtKB-KW"/>
</dbReference>
<evidence type="ECO:0000256" key="8">
    <source>
        <dbReference type="ARBA" id="ARBA00022741"/>
    </source>
</evidence>
<dbReference type="GeneID" id="20090010"/>
<keyword evidence="5" id="KW-0328">Glycosyltransferase</keyword>
<keyword evidence="11" id="KW-0472">Membrane</keyword>
<organism evidence="14">
    <name type="scientific">Aphanomyces invadans</name>
    <dbReference type="NCBI Taxonomy" id="157072"/>
    <lineage>
        <taxon>Eukaryota</taxon>
        <taxon>Sar</taxon>
        <taxon>Stramenopiles</taxon>
        <taxon>Oomycota</taxon>
        <taxon>Saprolegniomycetes</taxon>
        <taxon>Saprolegniales</taxon>
        <taxon>Verrucalvaceae</taxon>
        <taxon>Aphanomyces</taxon>
    </lineage>
</organism>
<dbReference type="VEuPathDB" id="FungiDB:H310_12960"/>
<dbReference type="RefSeq" id="XP_008878486.1">
    <property type="nucleotide sequence ID" value="XM_008880264.1"/>
</dbReference>
<evidence type="ECO:0000256" key="11">
    <source>
        <dbReference type="ARBA" id="ARBA00023136"/>
    </source>
</evidence>
<sequence length="370" mass="42908">MGDPELPSLHAFHPSGMWCRGGAVWFLLCCVLQSQGRGKSVEEQLGDNIDALRLVRVLPATQSRQKILCWVNTFDQNHDRAKSIKATWGKRCDKLVFMSNVEDLTIPTVRIVAPATHLHLWQKHRAVVRLLWREYGDTYDWIFKCDDDTYAIVENLRAYLASFASNSTQPLLLGHRMTLQWWEMQRAFEWVYGPDLPAAMKRLHYVAFSVTKTATMSHGGLYYTPGGGGYAFNAAYLKLLVENLDEPFCLPDEIVPDDWAISFCMRFLNVYPIDTRDANQRERFHQYSPARIFHEIHDPDAYDHDLFPSIEFENNWFSDHGGGIGWKNGTECAAPDTISFHYIKPPFMELVDEYYYRTSYEESTRLRREP</sequence>
<dbReference type="eggNOG" id="KOG2246">
    <property type="taxonomic scope" value="Eukaryota"/>
</dbReference>
<accession>A0A024TFP6</accession>
<evidence type="ECO:0000256" key="4">
    <source>
        <dbReference type="ARBA" id="ARBA00012557"/>
    </source>
</evidence>
<keyword evidence="7" id="KW-0812">Transmembrane</keyword>
<feature type="domain" description="Fringe-like glycosyltransferase" evidence="13">
    <location>
        <begin position="65"/>
        <end position="295"/>
    </location>
</feature>
<dbReference type="Gene3D" id="3.90.550.50">
    <property type="match status" value="1"/>
</dbReference>
<keyword evidence="12" id="KW-0732">Signal</keyword>
<comment type="subcellular location">
    <subcellularLocation>
        <location evidence="1">Membrane</location>
        <topology evidence="1">Single-pass type II membrane protein</topology>
    </subcellularLocation>
</comment>
<evidence type="ECO:0000256" key="3">
    <source>
        <dbReference type="ARBA" id="ARBA00006462"/>
    </source>
</evidence>
<keyword evidence="9" id="KW-0735">Signal-anchor</keyword>
<evidence type="ECO:0000256" key="12">
    <source>
        <dbReference type="SAM" id="SignalP"/>
    </source>
</evidence>
<dbReference type="GO" id="GO:0016020">
    <property type="term" value="C:membrane"/>
    <property type="evidence" value="ECO:0007669"/>
    <property type="project" value="UniProtKB-SubCell"/>
</dbReference>
<keyword evidence="10" id="KW-1133">Transmembrane helix</keyword>
<dbReference type="InterPro" id="IPR026050">
    <property type="entry name" value="C1GALT1/C1GALT1_chp1"/>
</dbReference>
<feature type="non-terminal residue" evidence="14">
    <location>
        <position position="1"/>
    </location>
</feature>
<evidence type="ECO:0000256" key="6">
    <source>
        <dbReference type="ARBA" id="ARBA00022679"/>
    </source>
</evidence>
<proteinExistence type="inferred from homology"/>
<evidence type="ECO:0000313" key="14">
    <source>
        <dbReference type="EMBL" id="ETV92965.1"/>
    </source>
</evidence>
<dbReference type="PANTHER" id="PTHR23033:SF14">
    <property type="entry name" value="GLYCOPROTEIN-N-ACETYLGALACTOSAMINE 3-BETA-GALACTOSYLTRANSFERASE 1-RELATED"/>
    <property type="match status" value="1"/>
</dbReference>
<evidence type="ECO:0000256" key="7">
    <source>
        <dbReference type="ARBA" id="ARBA00022692"/>
    </source>
</evidence>
<dbReference type="EMBL" id="KI913996">
    <property type="protein sequence ID" value="ETV92965.1"/>
    <property type="molecule type" value="Genomic_DNA"/>
</dbReference>
<dbReference type="OrthoDB" id="414175at2759"/>
<comment type="similarity">
    <text evidence="3">Belongs to the glycosyltransferase 31 family. Beta3-Gal-T subfamily.</text>
</comment>
<keyword evidence="8" id="KW-0547">Nucleotide-binding</keyword>
<keyword evidence="6" id="KW-0808">Transferase</keyword>
<evidence type="ECO:0000256" key="2">
    <source>
        <dbReference type="ARBA" id="ARBA00004922"/>
    </source>
</evidence>
<evidence type="ECO:0000259" key="13">
    <source>
        <dbReference type="Pfam" id="PF02434"/>
    </source>
</evidence>
<feature type="signal peptide" evidence="12">
    <location>
        <begin position="1"/>
        <end position="38"/>
    </location>
</feature>
<dbReference type="Pfam" id="PF02434">
    <property type="entry name" value="Fringe"/>
    <property type="match status" value="1"/>
</dbReference>
<feature type="chain" id="PRO_5001534259" description="N-acetylgalactosaminide beta-1,3-galactosyltransferase" evidence="12">
    <location>
        <begin position="39"/>
        <end position="370"/>
    </location>
</feature>
<evidence type="ECO:0000256" key="5">
    <source>
        <dbReference type="ARBA" id="ARBA00022676"/>
    </source>
</evidence>
<evidence type="ECO:0000256" key="10">
    <source>
        <dbReference type="ARBA" id="ARBA00022989"/>
    </source>
</evidence>